<comment type="caution">
    <text evidence="5">The sequence shown here is derived from an EMBL/GenBank/DDBJ whole genome shotgun (WGS) entry which is preliminary data.</text>
</comment>
<evidence type="ECO:0000256" key="2">
    <source>
        <dbReference type="ARBA" id="ARBA00023125"/>
    </source>
</evidence>
<dbReference type="GO" id="GO:0005829">
    <property type="term" value="C:cytosol"/>
    <property type="evidence" value="ECO:0007669"/>
    <property type="project" value="TreeGrafter"/>
</dbReference>
<dbReference type="RefSeq" id="WP_258331753.1">
    <property type="nucleotide sequence ID" value="NZ_JAPTGG010000007.1"/>
</dbReference>
<dbReference type="SMART" id="SM00342">
    <property type="entry name" value="HTH_ARAC"/>
    <property type="match status" value="1"/>
</dbReference>
<dbReference type="Pfam" id="PF12625">
    <property type="entry name" value="Arabinose_bd"/>
    <property type="match status" value="1"/>
</dbReference>
<dbReference type="GO" id="GO:0000976">
    <property type="term" value="F:transcription cis-regulatory region binding"/>
    <property type="evidence" value="ECO:0007669"/>
    <property type="project" value="TreeGrafter"/>
</dbReference>
<dbReference type="AlphaFoldDB" id="A0A9J6RN45"/>
<proteinExistence type="predicted"/>
<evidence type="ECO:0000256" key="3">
    <source>
        <dbReference type="ARBA" id="ARBA00023163"/>
    </source>
</evidence>
<evidence type="ECO:0000256" key="1">
    <source>
        <dbReference type="ARBA" id="ARBA00023015"/>
    </source>
</evidence>
<reference evidence="5 6" key="1">
    <citation type="submission" date="2022-12" db="EMBL/GenBank/DDBJ databases">
        <title>Dasania phycosphaerae sp. nov., isolated from particulate material of the south coast of Korea.</title>
        <authorList>
            <person name="Jiang Y."/>
        </authorList>
    </citation>
    <scope>NUCLEOTIDE SEQUENCE [LARGE SCALE GENOMIC DNA]</scope>
    <source>
        <strain evidence="5 6">GY-19</strain>
    </source>
</reference>
<evidence type="ECO:0000259" key="4">
    <source>
        <dbReference type="PROSITE" id="PS01124"/>
    </source>
</evidence>
<dbReference type="PROSITE" id="PS01124">
    <property type="entry name" value="HTH_ARAC_FAMILY_2"/>
    <property type="match status" value="1"/>
</dbReference>
<keyword evidence="1" id="KW-0805">Transcription regulation</keyword>
<keyword evidence="3" id="KW-0804">Transcription</keyword>
<name>A0A9J6RN45_9GAMM</name>
<dbReference type="GO" id="GO:0003700">
    <property type="term" value="F:DNA-binding transcription factor activity"/>
    <property type="evidence" value="ECO:0007669"/>
    <property type="project" value="InterPro"/>
</dbReference>
<feature type="domain" description="HTH araC/xylS-type" evidence="4">
    <location>
        <begin position="252"/>
        <end position="349"/>
    </location>
</feature>
<dbReference type="Gene3D" id="1.10.10.60">
    <property type="entry name" value="Homeodomain-like"/>
    <property type="match status" value="1"/>
</dbReference>
<protein>
    <submittedName>
        <fullName evidence="5">AraC family transcriptional regulator</fullName>
    </submittedName>
</protein>
<dbReference type="EMBL" id="JAPTGG010000007">
    <property type="protein sequence ID" value="MCZ0865608.1"/>
    <property type="molecule type" value="Genomic_DNA"/>
</dbReference>
<gene>
    <name evidence="5" type="ORF">O0V09_10370</name>
</gene>
<dbReference type="Proteomes" id="UP001069090">
    <property type="component" value="Unassembled WGS sequence"/>
</dbReference>
<sequence length="349" mass="38993">MTRSKPQPAVTEQKQLLHSHEIQLLIAELVQQQAVPLELILEDTGVSARALENPSLRLTLEQELALYKRIASLNTNPLLAHRTGVKLGLPNYGILGYAMVASPTLRDALQLMVEFAPLVSWAAHSVLTQESYRGEACLCLTIHPTPSDERTSVLEVESTFASLQTVFNELVAERVSFNRVTYSHPCPVPDSQPYEELFQCPVDFSQPKNSLYLSKALLARRLPHAQPEHASLLKDLCAETLISLRQDRGLVAAIKAYIDGYEQGVPSLDETAQYFHQSSRTLRRHLQAQGLSFRGLIDEARYSSAKRYLSSTNLTVEIIGKTLGYADVRSFRTAFKRWSGMSPAAYRGR</sequence>
<dbReference type="InterPro" id="IPR018060">
    <property type="entry name" value="HTH_AraC"/>
</dbReference>
<organism evidence="5 6">
    <name type="scientific">Dasania phycosphaerae</name>
    <dbReference type="NCBI Taxonomy" id="2950436"/>
    <lineage>
        <taxon>Bacteria</taxon>
        <taxon>Pseudomonadati</taxon>
        <taxon>Pseudomonadota</taxon>
        <taxon>Gammaproteobacteria</taxon>
        <taxon>Cellvibrionales</taxon>
        <taxon>Spongiibacteraceae</taxon>
        <taxon>Dasania</taxon>
    </lineage>
</organism>
<keyword evidence="6" id="KW-1185">Reference proteome</keyword>
<keyword evidence="2" id="KW-0238">DNA-binding</keyword>
<dbReference type="SUPFAM" id="SSF46689">
    <property type="entry name" value="Homeodomain-like"/>
    <property type="match status" value="1"/>
</dbReference>
<dbReference type="InterPro" id="IPR009057">
    <property type="entry name" value="Homeodomain-like_sf"/>
</dbReference>
<dbReference type="PANTHER" id="PTHR47894">
    <property type="entry name" value="HTH-TYPE TRANSCRIPTIONAL REGULATOR GADX"/>
    <property type="match status" value="1"/>
</dbReference>
<accession>A0A9J6RN45</accession>
<dbReference type="Pfam" id="PF12833">
    <property type="entry name" value="HTH_18"/>
    <property type="match status" value="1"/>
</dbReference>
<evidence type="ECO:0000313" key="6">
    <source>
        <dbReference type="Proteomes" id="UP001069090"/>
    </source>
</evidence>
<evidence type="ECO:0000313" key="5">
    <source>
        <dbReference type="EMBL" id="MCZ0865608.1"/>
    </source>
</evidence>
<dbReference type="InterPro" id="IPR032687">
    <property type="entry name" value="AraC-type_N"/>
</dbReference>
<dbReference type="PANTHER" id="PTHR47894:SF1">
    <property type="entry name" value="HTH-TYPE TRANSCRIPTIONAL REGULATOR VQSM"/>
    <property type="match status" value="1"/>
</dbReference>